<dbReference type="Proteomes" id="UP000028631">
    <property type="component" value="Unassembled WGS sequence"/>
</dbReference>
<name>A0A085VMS7_PSESX</name>
<dbReference type="Pfam" id="PF12019">
    <property type="entry name" value="GspH"/>
    <property type="match status" value="1"/>
</dbReference>
<sequence>MKQSGFTLIELFVTLVVIGVMASLALPAMAEMVTAQRRFDVAQQLASGLRTARVEAITRHQVILLHAIDEDWSKGWRISTNPSGKGAGDERNVLLTERSFGGKIPIAARLRHRPYVSFNSLGATSTSNGRLFICDQEEAVSHYEVIIAVTGRVTIESQKKPEERCG</sequence>
<evidence type="ECO:0000256" key="3">
    <source>
        <dbReference type="ARBA" id="ARBA00022475"/>
    </source>
</evidence>
<dbReference type="GO" id="GO:0015627">
    <property type="term" value="C:type II protein secretion system complex"/>
    <property type="evidence" value="ECO:0007669"/>
    <property type="project" value="InterPro"/>
</dbReference>
<keyword evidence="6 11" id="KW-0812">Transmembrane</keyword>
<evidence type="ECO:0000256" key="5">
    <source>
        <dbReference type="ARBA" id="ARBA00022519"/>
    </source>
</evidence>
<keyword evidence="3" id="KW-1003">Cell membrane</keyword>
<dbReference type="OrthoDB" id="5732776at2"/>
<evidence type="ECO:0000313" key="13">
    <source>
        <dbReference type="EMBL" id="KFE56740.1"/>
    </source>
</evidence>
<keyword evidence="5" id="KW-0997">Cell inner membrane</keyword>
<accession>A0A085VMS7</accession>
<comment type="similarity">
    <text evidence="9">Belongs to the GSP H family.</text>
</comment>
<reference evidence="13 14" key="1">
    <citation type="submission" date="2014-07" db="EMBL/GenBank/DDBJ databases">
        <title>Draft Genome Sequences of Environmental Pseudomonas syringae strains.</title>
        <authorList>
            <person name="Baltrus D.A."/>
            <person name="Berge O."/>
            <person name="Morris C."/>
        </authorList>
    </citation>
    <scope>NUCLEOTIDE SEQUENCE [LARGE SCALE GENOMIC DNA]</scope>
    <source>
        <strain evidence="13 14">GAW0119</strain>
    </source>
</reference>
<dbReference type="RefSeq" id="WP_032627468.1">
    <property type="nucleotide sequence ID" value="NZ_JPQU01000024.1"/>
</dbReference>
<evidence type="ECO:0000256" key="4">
    <source>
        <dbReference type="ARBA" id="ARBA00022481"/>
    </source>
</evidence>
<dbReference type="AlphaFoldDB" id="A0A085VMS7"/>
<keyword evidence="14" id="KW-1185">Reference proteome</keyword>
<dbReference type="PROSITE" id="PS00409">
    <property type="entry name" value="PROKAR_NTER_METHYL"/>
    <property type="match status" value="1"/>
</dbReference>
<dbReference type="EMBL" id="JPQU01000024">
    <property type="protein sequence ID" value="KFE56740.1"/>
    <property type="molecule type" value="Genomic_DNA"/>
</dbReference>
<evidence type="ECO:0000256" key="8">
    <source>
        <dbReference type="ARBA" id="ARBA00023136"/>
    </source>
</evidence>
<dbReference type="InterPro" id="IPR022346">
    <property type="entry name" value="T2SS_GspH"/>
</dbReference>
<evidence type="ECO:0000256" key="2">
    <source>
        <dbReference type="ARBA" id="ARBA00021549"/>
    </source>
</evidence>
<protein>
    <recommendedName>
        <fullName evidence="2">Type II secretion system protein H</fullName>
    </recommendedName>
    <alternativeName>
        <fullName evidence="10">General secretion pathway protein H</fullName>
    </alternativeName>
</protein>
<evidence type="ECO:0000256" key="1">
    <source>
        <dbReference type="ARBA" id="ARBA00004377"/>
    </source>
</evidence>
<dbReference type="Gene3D" id="3.55.40.10">
    <property type="entry name" value="minor pseudopilin epsh domain"/>
    <property type="match status" value="1"/>
</dbReference>
<comment type="subcellular location">
    <subcellularLocation>
        <location evidence="1">Cell inner membrane</location>
        <topology evidence="1">Single-pass membrane protein</topology>
    </subcellularLocation>
</comment>
<evidence type="ECO:0000256" key="9">
    <source>
        <dbReference type="ARBA" id="ARBA00025772"/>
    </source>
</evidence>
<dbReference type="GO" id="GO:0005886">
    <property type="term" value="C:plasma membrane"/>
    <property type="evidence" value="ECO:0007669"/>
    <property type="project" value="UniProtKB-SubCell"/>
</dbReference>
<evidence type="ECO:0000259" key="12">
    <source>
        <dbReference type="Pfam" id="PF12019"/>
    </source>
</evidence>
<dbReference type="NCBIfam" id="TIGR02532">
    <property type="entry name" value="IV_pilin_GFxxxE"/>
    <property type="match status" value="1"/>
</dbReference>
<dbReference type="InterPro" id="IPR012902">
    <property type="entry name" value="N_methyl_site"/>
</dbReference>
<evidence type="ECO:0000256" key="7">
    <source>
        <dbReference type="ARBA" id="ARBA00022989"/>
    </source>
</evidence>
<evidence type="ECO:0000256" key="11">
    <source>
        <dbReference type="SAM" id="Phobius"/>
    </source>
</evidence>
<keyword evidence="7 11" id="KW-1133">Transmembrane helix</keyword>
<keyword evidence="4" id="KW-0488">Methylation</keyword>
<gene>
    <name evidence="13" type="ORF">IV01_07735</name>
</gene>
<feature type="transmembrane region" description="Helical" evidence="11">
    <location>
        <begin position="6"/>
        <end position="29"/>
    </location>
</feature>
<comment type="caution">
    <text evidence="13">The sequence shown here is derived from an EMBL/GenBank/DDBJ whole genome shotgun (WGS) entry which is preliminary data.</text>
</comment>
<proteinExistence type="inferred from homology"/>
<dbReference type="PATRIC" id="fig|317.175.peg.1605"/>
<organism evidence="13 14">
    <name type="scientific">Pseudomonas syringae</name>
    <dbReference type="NCBI Taxonomy" id="317"/>
    <lineage>
        <taxon>Bacteria</taxon>
        <taxon>Pseudomonadati</taxon>
        <taxon>Pseudomonadota</taxon>
        <taxon>Gammaproteobacteria</taxon>
        <taxon>Pseudomonadales</taxon>
        <taxon>Pseudomonadaceae</taxon>
        <taxon>Pseudomonas</taxon>
    </lineage>
</organism>
<dbReference type="InterPro" id="IPR045584">
    <property type="entry name" value="Pilin-like"/>
</dbReference>
<evidence type="ECO:0000313" key="14">
    <source>
        <dbReference type="Proteomes" id="UP000028631"/>
    </source>
</evidence>
<dbReference type="GO" id="GO:0015628">
    <property type="term" value="P:protein secretion by the type II secretion system"/>
    <property type="evidence" value="ECO:0007669"/>
    <property type="project" value="InterPro"/>
</dbReference>
<keyword evidence="8 11" id="KW-0472">Membrane</keyword>
<dbReference type="SUPFAM" id="SSF54523">
    <property type="entry name" value="Pili subunits"/>
    <property type="match status" value="1"/>
</dbReference>
<dbReference type="Pfam" id="PF07963">
    <property type="entry name" value="N_methyl"/>
    <property type="match status" value="1"/>
</dbReference>
<evidence type="ECO:0000256" key="6">
    <source>
        <dbReference type="ARBA" id="ARBA00022692"/>
    </source>
</evidence>
<feature type="domain" description="General secretion pathway GspH" evidence="12">
    <location>
        <begin position="42"/>
        <end position="151"/>
    </location>
</feature>
<evidence type="ECO:0000256" key="10">
    <source>
        <dbReference type="ARBA" id="ARBA00030775"/>
    </source>
</evidence>